<dbReference type="NCBIfam" id="NF006960">
    <property type="entry name" value="PRK09437.1"/>
    <property type="match status" value="1"/>
</dbReference>
<dbReference type="GO" id="GO:0045454">
    <property type="term" value="P:cell redox homeostasis"/>
    <property type="evidence" value="ECO:0007669"/>
    <property type="project" value="TreeGrafter"/>
</dbReference>
<dbReference type="InterPro" id="IPR000866">
    <property type="entry name" value="AhpC/TSA"/>
</dbReference>
<dbReference type="EC" id="1.11.1.24" evidence="3"/>
<dbReference type="GO" id="GO:0008379">
    <property type="term" value="F:thioredoxin peroxidase activity"/>
    <property type="evidence" value="ECO:0007669"/>
    <property type="project" value="TreeGrafter"/>
</dbReference>
<proteinExistence type="inferred from homology"/>
<evidence type="ECO:0000256" key="2">
    <source>
        <dbReference type="ARBA" id="ARBA00011245"/>
    </source>
</evidence>
<dbReference type="PATRIC" id="fig|914150.5.peg.1325"/>
<name>A0A0F6TQN1_9GAMM</name>
<dbReference type="PIRSF" id="PIRSF000239">
    <property type="entry name" value="AHPC"/>
    <property type="match status" value="1"/>
</dbReference>
<comment type="similarity">
    <text evidence="10">Belongs to the peroxiredoxin family. BCP/PrxQ subfamily.</text>
</comment>
<keyword evidence="4" id="KW-0575">Peroxidase</keyword>
<evidence type="ECO:0000256" key="10">
    <source>
        <dbReference type="ARBA" id="ARBA00038489"/>
    </source>
</evidence>
<keyword evidence="16" id="KW-1185">Reference proteome</keyword>
<keyword evidence="6" id="KW-0560">Oxidoreductase</keyword>
<protein>
    <recommendedName>
        <fullName evidence="3">thioredoxin-dependent peroxiredoxin</fullName>
        <ecNumber evidence="3">1.11.1.24</ecNumber>
    </recommendedName>
    <alternativeName>
        <fullName evidence="9">Thioredoxin peroxidase</fullName>
    </alternativeName>
    <alternativeName>
        <fullName evidence="11">Thioredoxin-dependent peroxiredoxin Bcp</fullName>
    </alternativeName>
</protein>
<organism evidence="15 16">
    <name type="scientific">Kangiella geojedonensis</name>
    <dbReference type="NCBI Taxonomy" id="914150"/>
    <lineage>
        <taxon>Bacteria</taxon>
        <taxon>Pseudomonadati</taxon>
        <taxon>Pseudomonadota</taxon>
        <taxon>Gammaproteobacteria</taxon>
        <taxon>Kangiellales</taxon>
        <taxon>Kangiellaceae</taxon>
        <taxon>Kangiella</taxon>
    </lineage>
</organism>
<keyword evidence="8" id="KW-0676">Redox-active center</keyword>
<dbReference type="PANTHER" id="PTHR42801">
    <property type="entry name" value="THIOREDOXIN-DEPENDENT PEROXIDE REDUCTASE"/>
    <property type="match status" value="1"/>
</dbReference>
<evidence type="ECO:0000256" key="1">
    <source>
        <dbReference type="ARBA" id="ARBA00003330"/>
    </source>
</evidence>
<evidence type="ECO:0000256" key="11">
    <source>
        <dbReference type="ARBA" id="ARBA00042639"/>
    </source>
</evidence>
<gene>
    <name evidence="15" type="ORF">TQ33_1307</name>
</gene>
<feature type="domain" description="Thioredoxin" evidence="14">
    <location>
        <begin position="4"/>
        <end position="155"/>
    </location>
</feature>
<sequence length="155" mass="18101">MSQPQLNKKAPHFDLPATGEQNLSLKDFKDKNLVIYFYPKDNTPGCTTEGQNFRDLFDEFQKHDTEILGVSRDSVRVHENFKKKHEFPFDLLSDKEEDMCNAYDVIKLKKLYGKEYMGIERSTFLIDKSGKLRQEWRKVKVKGHADEVLEAVKAL</sequence>
<evidence type="ECO:0000313" key="15">
    <source>
        <dbReference type="EMBL" id="AKE52262.1"/>
    </source>
</evidence>
<dbReference type="OrthoDB" id="9812811at2"/>
<dbReference type="Proteomes" id="UP000034071">
    <property type="component" value="Chromosome"/>
</dbReference>
<evidence type="ECO:0000256" key="4">
    <source>
        <dbReference type="ARBA" id="ARBA00022559"/>
    </source>
</evidence>
<dbReference type="InterPro" id="IPR036249">
    <property type="entry name" value="Thioredoxin-like_sf"/>
</dbReference>
<evidence type="ECO:0000313" key="16">
    <source>
        <dbReference type="Proteomes" id="UP000034071"/>
    </source>
</evidence>
<dbReference type="STRING" id="914150.TQ33_1307"/>
<dbReference type="PANTHER" id="PTHR42801:SF4">
    <property type="entry name" value="AHPC_TSA FAMILY PROTEIN"/>
    <property type="match status" value="1"/>
</dbReference>
<dbReference type="EMBL" id="CP010975">
    <property type="protein sequence ID" value="AKE52262.1"/>
    <property type="molecule type" value="Genomic_DNA"/>
</dbReference>
<dbReference type="CDD" id="cd03017">
    <property type="entry name" value="PRX_BCP"/>
    <property type="match status" value="1"/>
</dbReference>
<dbReference type="InterPro" id="IPR050924">
    <property type="entry name" value="Peroxiredoxin_BCP/PrxQ"/>
</dbReference>
<evidence type="ECO:0000256" key="9">
    <source>
        <dbReference type="ARBA" id="ARBA00032824"/>
    </source>
</evidence>
<feature type="active site" description="Cysteine sulfenic acid (-SOH) intermediate; for peroxidase activity" evidence="13">
    <location>
        <position position="46"/>
    </location>
</feature>
<dbReference type="PROSITE" id="PS51352">
    <property type="entry name" value="THIOREDOXIN_2"/>
    <property type="match status" value="1"/>
</dbReference>
<dbReference type="GO" id="GO:0005737">
    <property type="term" value="C:cytoplasm"/>
    <property type="evidence" value="ECO:0007669"/>
    <property type="project" value="TreeGrafter"/>
</dbReference>
<keyword evidence="5" id="KW-0049">Antioxidant</keyword>
<evidence type="ECO:0000259" key="14">
    <source>
        <dbReference type="PROSITE" id="PS51352"/>
    </source>
</evidence>
<evidence type="ECO:0000256" key="13">
    <source>
        <dbReference type="PIRSR" id="PIRSR000239-1"/>
    </source>
</evidence>
<comment type="catalytic activity">
    <reaction evidence="12">
        <text>a hydroperoxide + [thioredoxin]-dithiol = an alcohol + [thioredoxin]-disulfide + H2O</text>
        <dbReference type="Rhea" id="RHEA:62620"/>
        <dbReference type="Rhea" id="RHEA-COMP:10698"/>
        <dbReference type="Rhea" id="RHEA-COMP:10700"/>
        <dbReference type="ChEBI" id="CHEBI:15377"/>
        <dbReference type="ChEBI" id="CHEBI:29950"/>
        <dbReference type="ChEBI" id="CHEBI:30879"/>
        <dbReference type="ChEBI" id="CHEBI:35924"/>
        <dbReference type="ChEBI" id="CHEBI:50058"/>
        <dbReference type="EC" id="1.11.1.24"/>
    </reaction>
</comment>
<dbReference type="SUPFAM" id="SSF52833">
    <property type="entry name" value="Thioredoxin-like"/>
    <property type="match status" value="1"/>
</dbReference>
<dbReference type="Gene3D" id="3.40.30.10">
    <property type="entry name" value="Glutaredoxin"/>
    <property type="match status" value="1"/>
</dbReference>
<keyword evidence="7" id="KW-1015">Disulfide bond</keyword>
<dbReference type="KEGG" id="kge:TQ33_1307"/>
<evidence type="ECO:0000256" key="3">
    <source>
        <dbReference type="ARBA" id="ARBA00013017"/>
    </source>
</evidence>
<reference evidence="15 16" key="1">
    <citation type="submission" date="2015-02" db="EMBL/GenBank/DDBJ databases">
        <title>Complete genome sequence of Kangiella geojedonensis strain YCS-5T.</title>
        <authorList>
            <person name="Kim K.M."/>
        </authorList>
    </citation>
    <scope>NUCLEOTIDE SEQUENCE [LARGE SCALE GENOMIC DNA]</scope>
    <source>
        <strain evidence="15 16">YCS-5</strain>
    </source>
</reference>
<evidence type="ECO:0000256" key="5">
    <source>
        <dbReference type="ARBA" id="ARBA00022862"/>
    </source>
</evidence>
<accession>A0A0F6TQN1</accession>
<evidence type="ECO:0000256" key="7">
    <source>
        <dbReference type="ARBA" id="ARBA00023157"/>
    </source>
</evidence>
<dbReference type="HOGENOM" id="CLU_042529_14_1_6"/>
<dbReference type="InterPro" id="IPR013766">
    <property type="entry name" value="Thioredoxin_domain"/>
</dbReference>
<dbReference type="InterPro" id="IPR024706">
    <property type="entry name" value="Peroxiredoxin_AhpC-typ"/>
</dbReference>
<dbReference type="RefSeq" id="WP_046561353.1">
    <property type="nucleotide sequence ID" value="NZ_CP010975.1"/>
</dbReference>
<evidence type="ECO:0000256" key="12">
    <source>
        <dbReference type="ARBA" id="ARBA00049091"/>
    </source>
</evidence>
<comment type="subunit">
    <text evidence="2">Monomer.</text>
</comment>
<evidence type="ECO:0000256" key="6">
    <source>
        <dbReference type="ARBA" id="ARBA00023002"/>
    </source>
</evidence>
<dbReference type="Pfam" id="PF00578">
    <property type="entry name" value="AhpC-TSA"/>
    <property type="match status" value="1"/>
</dbReference>
<dbReference type="GO" id="GO:0034599">
    <property type="term" value="P:cellular response to oxidative stress"/>
    <property type="evidence" value="ECO:0007669"/>
    <property type="project" value="TreeGrafter"/>
</dbReference>
<evidence type="ECO:0000256" key="8">
    <source>
        <dbReference type="ARBA" id="ARBA00023284"/>
    </source>
</evidence>
<dbReference type="FunFam" id="3.40.30.10:FF:000007">
    <property type="entry name" value="Thioredoxin-dependent thiol peroxidase"/>
    <property type="match status" value="1"/>
</dbReference>
<comment type="function">
    <text evidence="1">Thiol-specific peroxidase that catalyzes the reduction of hydrogen peroxide and organic hydroperoxides to water and alcohols, respectively. Plays a role in cell protection against oxidative stress by detoxifying peroxides and as sensor of hydrogen peroxide-mediated signaling events.</text>
</comment>
<dbReference type="AlphaFoldDB" id="A0A0F6TQN1"/>